<name>A0A1A5YEV0_9BACL</name>
<evidence type="ECO:0000256" key="1">
    <source>
        <dbReference type="ARBA" id="ARBA00022730"/>
    </source>
</evidence>
<keyword evidence="1 5" id="KW-0699">rRNA-binding</keyword>
<dbReference type="Pfam" id="PF14693">
    <property type="entry name" value="Ribosomal_TL5_C"/>
    <property type="match status" value="1"/>
</dbReference>
<sequence>MLSACLTAEQRSSMNKSSLKQLRKSGRLPGVVMGLNKESTMVHLSMPDFKRWMRRSGSGVLELQIKDSETIPVLLEGVQRDAVTGDYIHVDLLRVKTDEPVVTKIALNYIGIPKGTKMGAILQTQSSFIEVKALPHQLVSFINVDISEMDIGDTLLAGDIQLPPGVAMISSENELLLSIVTPKLQAVEAEEESAVK</sequence>
<evidence type="ECO:0000256" key="5">
    <source>
        <dbReference type="HAMAP-Rule" id="MF_01334"/>
    </source>
</evidence>
<keyword evidence="4 5" id="KW-0687">Ribonucleoprotein</keyword>
<dbReference type="STRING" id="1844972.A7K91_11565"/>
<comment type="subunit">
    <text evidence="5">Part of the 50S ribosomal subunit; part of the 5S rRNA/L5/L18/L25 subcomplex. Contacts the 5S rRNA. Binds to the 5S rRNA independently of L5 and L18.</text>
</comment>
<dbReference type="SUPFAM" id="SSF50715">
    <property type="entry name" value="Ribosomal protein L25-like"/>
    <property type="match status" value="1"/>
</dbReference>
<dbReference type="GO" id="GO:0022625">
    <property type="term" value="C:cytosolic large ribosomal subunit"/>
    <property type="evidence" value="ECO:0007669"/>
    <property type="project" value="TreeGrafter"/>
</dbReference>
<dbReference type="EMBL" id="LYPA01000065">
    <property type="protein sequence ID" value="OBR64166.1"/>
    <property type="molecule type" value="Genomic_DNA"/>
</dbReference>
<dbReference type="InterPro" id="IPR020930">
    <property type="entry name" value="Ribosomal_uL5_bac-type"/>
</dbReference>
<proteinExistence type="inferred from homology"/>
<dbReference type="RefSeq" id="WP_068684564.1">
    <property type="nucleotide sequence ID" value="NZ_LYPA01000065.1"/>
</dbReference>
<keyword evidence="3 5" id="KW-0689">Ribosomal protein</keyword>
<evidence type="ECO:0000313" key="9">
    <source>
        <dbReference type="Proteomes" id="UP000092024"/>
    </source>
</evidence>
<dbReference type="NCBIfam" id="TIGR00731">
    <property type="entry name" value="bL25_bact_ctc"/>
    <property type="match status" value="1"/>
</dbReference>
<dbReference type="GO" id="GO:0006412">
    <property type="term" value="P:translation"/>
    <property type="evidence" value="ECO:0007669"/>
    <property type="project" value="UniProtKB-UniRule"/>
</dbReference>
<comment type="similarity">
    <text evidence="5">Belongs to the bacterial ribosomal protein bL25 family. CTC subfamily.</text>
</comment>
<keyword evidence="2 5" id="KW-0694">RNA-binding</keyword>
<dbReference type="Pfam" id="PF01386">
    <property type="entry name" value="Ribosomal_L25p"/>
    <property type="match status" value="1"/>
</dbReference>
<dbReference type="InterPro" id="IPR029751">
    <property type="entry name" value="Ribosomal_L25_dom"/>
</dbReference>
<dbReference type="InterPro" id="IPR020056">
    <property type="entry name" value="Rbsml_bL25/Gln-tRNA_synth_N"/>
</dbReference>
<dbReference type="Proteomes" id="UP000092024">
    <property type="component" value="Unassembled WGS sequence"/>
</dbReference>
<evidence type="ECO:0000259" key="6">
    <source>
        <dbReference type="Pfam" id="PF01386"/>
    </source>
</evidence>
<dbReference type="InterPro" id="IPR001021">
    <property type="entry name" value="Ribosomal_bL25_long"/>
</dbReference>
<reference evidence="8 9" key="1">
    <citation type="submission" date="2016-05" db="EMBL/GenBank/DDBJ databases">
        <title>Paenibacillus oryzae. sp. nov., isolated from the rice root.</title>
        <authorList>
            <person name="Zhang J."/>
            <person name="Zhang X."/>
        </authorList>
    </citation>
    <scope>NUCLEOTIDE SEQUENCE [LARGE SCALE GENOMIC DNA]</scope>
    <source>
        <strain evidence="8 9">1DrF-4</strain>
    </source>
</reference>
<feature type="domain" description="Large ribosomal subunit protein bL25 beta" evidence="7">
    <location>
        <begin position="101"/>
        <end position="183"/>
    </location>
</feature>
<comment type="caution">
    <text evidence="8">The sequence shown here is derived from an EMBL/GenBank/DDBJ whole genome shotgun (WGS) entry which is preliminary data.</text>
</comment>
<comment type="function">
    <text evidence="5">This is one of the proteins that binds to the 5S RNA in the ribosome where it forms part of the central protuberance.</text>
</comment>
<evidence type="ECO:0000256" key="2">
    <source>
        <dbReference type="ARBA" id="ARBA00022884"/>
    </source>
</evidence>
<dbReference type="AlphaFoldDB" id="A0A1A5YEV0"/>
<protein>
    <recommendedName>
        <fullName evidence="5">Large ribosomal subunit protein bL25</fullName>
    </recommendedName>
    <alternativeName>
        <fullName evidence="5">General stress protein CTC</fullName>
    </alternativeName>
</protein>
<dbReference type="PANTHER" id="PTHR33284">
    <property type="entry name" value="RIBOSOMAL PROTEIN L25/GLN-TRNA SYNTHETASE, ANTI-CODON-BINDING DOMAIN-CONTAINING PROTEIN"/>
    <property type="match status" value="1"/>
</dbReference>
<dbReference type="GO" id="GO:0003735">
    <property type="term" value="F:structural constituent of ribosome"/>
    <property type="evidence" value="ECO:0007669"/>
    <property type="project" value="InterPro"/>
</dbReference>
<dbReference type="CDD" id="cd00495">
    <property type="entry name" value="Ribosomal_L25_TL5_CTC"/>
    <property type="match status" value="1"/>
</dbReference>
<evidence type="ECO:0000256" key="3">
    <source>
        <dbReference type="ARBA" id="ARBA00022980"/>
    </source>
</evidence>
<dbReference type="PANTHER" id="PTHR33284:SF1">
    <property type="entry name" value="RIBOSOMAL PROTEIN L25_GLN-TRNA SYNTHETASE, ANTI-CODON-BINDING DOMAIN-CONTAINING PROTEIN"/>
    <property type="match status" value="1"/>
</dbReference>
<organism evidence="8 9">
    <name type="scientific">Paenibacillus oryzae</name>
    <dbReference type="NCBI Taxonomy" id="1844972"/>
    <lineage>
        <taxon>Bacteria</taxon>
        <taxon>Bacillati</taxon>
        <taxon>Bacillota</taxon>
        <taxon>Bacilli</taxon>
        <taxon>Bacillales</taxon>
        <taxon>Paenibacillaceae</taxon>
        <taxon>Paenibacillus</taxon>
    </lineage>
</organism>
<dbReference type="InterPro" id="IPR037121">
    <property type="entry name" value="Ribosomal_bL25_C"/>
</dbReference>
<dbReference type="HAMAP" id="MF_01334">
    <property type="entry name" value="Ribosomal_bL25_CTC"/>
    <property type="match status" value="1"/>
</dbReference>
<evidence type="ECO:0000259" key="7">
    <source>
        <dbReference type="Pfam" id="PF14693"/>
    </source>
</evidence>
<feature type="domain" description="Large ribosomal subunit protein bL25 L25" evidence="6">
    <location>
        <begin position="6"/>
        <end position="92"/>
    </location>
</feature>
<accession>A0A1A5YEV0</accession>
<dbReference type="InterPro" id="IPR011035">
    <property type="entry name" value="Ribosomal_bL25/Gln-tRNA_synth"/>
</dbReference>
<dbReference type="Gene3D" id="2.170.120.20">
    <property type="entry name" value="Ribosomal protein L25, beta domain"/>
    <property type="match status" value="1"/>
</dbReference>
<gene>
    <name evidence="5" type="primary">rplY</name>
    <name evidence="5" type="synonym">ctc</name>
    <name evidence="8" type="ORF">A7K91_11565</name>
</gene>
<evidence type="ECO:0000256" key="4">
    <source>
        <dbReference type="ARBA" id="ARBA00023274"/>
    </source>
</evidence>
<dbReference type="Gene3D" id="2.40.240.10">
    <property type="entry name" value="Ribosomal Protein L25, Chain P"/>
    <property type="match status" value="1"/>
</dbReference>
<evidence type="ECO:0000313" key="8">
    <source>
        <dbReference type="EMBL" id="OBR64166.1"/>
    </source>
</evidence>
<keyword evidence="9" id="KW-1185">Reference proteome</keyword>
<dbReference type="GO" id="GO:0008097">
    <property type="term" value="F:5S rRNA binding"/>
    <property type="evidence" value="ECO:0007669"/>
    <property type="project" value="InterPro"/>
</dbReference>
<dbReference type="InterPro" id="IPR020057">
    <property type="entry name" value="Ribosomal_bL25_b-dom"/>
</dbReference>